<keyword evidence="4" id="KW-1185">Reference proteome</keyword>
<evidence type="ECO:0000313" key="4">
    <source>
        <dbReference type="Proteomes" id="UP000215335"/>
    </source>
</evidence>
<feature type="coiled-coil region" evidence="1">
    <location>
        <begin position="84"/>
        <end position="158"/>
    </location>
</feature>
<organism evidence="3 4">
    <name type="scientific">Trichomalopsis sarcophagae</name>
    <dbReference type="NCBI Taxonomy" id="543379"/>
    <lineage>
        <taxon>Eukaryota</taxon>
        <taxon>Metazoa</taxon>
        <taxon>Ecdysozoa</taxon>
        <taxon>Arthropoda</taxon>
        <taxon>Hexapoda</taxon>
        <taxon>Insecta</taxon>
        <taxon>Pterygota</taxon>
        <taxon>Neoptera</taxon>
        <taxon>Endopterygota</taxon>
        <taxon>Hymenoptera</taxon>
        <taxon>Apocrita</taxon>
        <taxon>Proctotrupomorpha</taxon>
        <taxon>Chalcidoidea</taxon>
        <taxon>Pteromalidae</taxon>
        <taxon>Pteromalinae</taxon>
        <taxon>Trichomalopsis</taxon>
    </lineage>
</organism>
<evidence type="ECO:0000256" key="2">
    <source>
        <dbReference type="SAM" id="SignalP"/>
    </source>
</evidence>
<gene>
    <name evidence="3" type="ORF">TSAR_004023</name>
</gene>
<sequence>MYTKALILVLLGSTLILAKPAADAEAETATESSSWWNRAAGKVKSWWSSGKDAVESTLKKIKEQGRYAGELAEDGYLYLQDKGIELAKKSAEALSQEKQKWERKIQEAKQSTLDTADTIEYKVKQLQEQAKNAIEQKVQEAQQTWNQWKQEAKEAYEKQQHKQ</sequence>
<comment type="caution">
    <text evidence="3">The sequence shown here is derived from an EMBL/GenBank/DDBJ whole genome shotgun (WGS) entry which is preliminary data.</text>
</comment>
<accession>A0A232F762</accession>
<reference evidence="3 4" key="1">
    <citation type="journal article" date="2017" name="Curr. Biol.">
        <title>The Evolution of Venom by Co-option of Single-Copy Genes.</title>
        <authorList>
            <person name="Martinson E.O."/>
            <person name="Mrinalini"/>
            <person name="Kelkar Y.D."/>
            <person name="Chang C.H."/>
            <person name="Werren J.H."/>
        </authorList>
    </citation>
    <scope>NUCLEOTIDE SEQUENCE [LARGE SCALE GENOMIC DNA]</scope>
    <source>
        <strain evidence="3 4">Alberta</strain>
        <tissue evidence="3">Whole body</tissue>
    </source>
</reference>
<feature type="chain" id="PRO_5011991529" evidence="2">
    <location>
        <begin position="19"/>
        <end position="163"/>
    </location>
</feature>
<evidence type="ECO:0000256" key="1">
    <source>
        <dbReference type="SAM" id="Coils"/>
    </source>
</evidence>
<proteinExistence type="predicted"/>
<feature type="signal peptide" evidence="2">
    <location>
        <begin position="1"/>
        <end position="18"/>
    </location>
</feature>
<dbReference type="Proteomes" id="UP000215335">
    <property type="component" value="Unassembled WGS sequence"/>
</dbReference>
<name>A0A232F762_9HYME</name>
<keyword evidence="2" id="KW-0732">Signal</keyword>
<protein>
    <submittedName>
        <fullName evidence="3">Uncharacterized protein</fullName>
    </submittedName>
</protein>
<dbReference type="EMBL" id="NNAY01000786">
    <property type="protein sequence ID" value="OXU26515.1"/>
    <property type="molecule type" value="Genomic_DNA"/>
</dbReference>
<dbReference type="AlphaFoldDB" id="A0A232F762"/>
<keyword evidence="1" id="KW-0175">Coiled coil</keyword>
<evidence type="ECO:0000313" key="3">
    <source>
        <dbReference type="EMBL" id="OXU26515.1"/>
    </source>
</evidence>